<gene>
    <name evidence="1" type="ORF">S01H1_66372</name>
</gene>
<dbReference type="AlphaFoldDB" id="X0XZR1"/>
<protein>
    <submittedName>
        <fullName evidence="1">Uncharacterized protein</fullName>
    </submittedName>
</protein>
<reference evidence="1" key="1">
    <citation type="journal article" date="2014" name="Front. Microbiol.">
        <title>High frequency of phylogenetically diverse reductive dehalogenase-homologous genes in deep subseafloor sedimentary metagenomes.</title>
        <authorList>
            <person name="Kawai M."/>
            <person name="Futagami T."/>
            <person name="Toyoda A."/>
            <person name="Takaki Y."/>
            <person name="Nishi S."/>
            <person name="Hori S."/>
            <person name="Arai W."/>
            <person name="Tsubouchi T."/>
            <person name="Morono Y."/>
            <person name="Uchiyama I."/>
            <person name="Ito T."/>
            <person name="Fujiyama A."/>
            <person name="Inagaki F."/>
            <person name="Takami H."/>
        </authorList>
    </citation>
    <scope>NUCLEOTIDE SEQUENCE</scope>
    <source>
        <strain evidence="1">Expedition CK06-06</strain>
    </source>
</reference>
<comment type="caution">
    <text evidence="1">The sequence shown here is derived from an EMBL/GenBank/DDBJ whole genome shotgun (WGS) entry which is preliminary data.</text>
</comment>
<accession>X0XZR1</accession>
<feature type="non-terminal residue" evidence="1">
    <location>
        <position position="1"/>
    </location>
</feature>
<evidence type="ECO:0000313" key="1">
    <source>
        <dbReference type="EMBL" id="GAG30206.1"/>
    </source>
</evidence>
<organism evidence="1">
    <name type="scientific">marine sediment metagenome</name>
    <dbReference type="NCBI Taxonomy" id="412755"/>
    <lineage>
        <taxon>unclassified sequences</taxon>
        <taxon>metagenomes</taxon>
        <taxon>ecological metagenomes</taxon>
    </lineage>
</organism>
<proteinExistence type="predicted"/>
<name>X0XZR1_9ZZZZ</name>
<sequence>KMLDEKIDNDILQGIKLKQDLGIALTENQQDALDPNKDVPGIEKNKKKTWIDFKALRDISIKKA</sequence>
<dbReference type="EMBL" id="BARS01043882">
    <property type="protein sequence ID" value="GAG30206.1"/>
    <property type="molecule type" value="Genomic_DNA"/>
</dbReference>